<protein>
    <recommendedName>
        <fullName evidence="3">Nucleoprotein</fullName>
    </recommendedName>
    <alternativeName>
        <fullName evidence="11">Nucleocapsid protein</fullName>
    </alternativeName>
</protein>
<dbReference type="InterPro" id="IPR035961">
    <property type="entry name" value="Rhabdovirus_nucleoprotein-like"/>
</dbReference>
<dbReference type="GO" id="GO:0019029">
    <property type="term" value="C:helical viral capsid"/>
    <property type="evidence" value="ECO:0007669"/>
    <property type="project" value="UniProtKB-KW"/>
</dbReference>
<evidence type="ECO:0000313" key="15">
    <source>
        <dbReference type="Proteomes" id="UP000831573"/>
    </source>
</evidence>
<dbReference type="KEGG" id="vg:80537181"/>
<keyword evidence="7" id="KW-0694">RNA-binding</keyword>
<dbReference type="Gene3D" id="1.10.3610.10">
    <property type="entry name" value="Nucleoprotein"/>
    <property type="match status" value="1"/>
</dbReference>
<evidence type="ECO:0000256" key="8">
    <source>
        <dbReference type="ARBA" id="ARBA00023086"/>
    </source>
</evidence>
<name>A0AAD3AVD9_9RHAB</name>
<dbReference type="GO" id="GO:0030430">
    <property type="term" value="C:host cell cytoplasm"/>
    <property type="evidence" value="ECO:0007669"/>
    <property type="project" value="UniProtKB-SubCell"/>
</dbReference>
<accession>A0AAD3AVD9</accession>
<keyword evidence="4" id="KW-1139">Helical capsid protein</keyword>
<organism evidence="14 15">
    <name type="scientific">Anole lyssa-like virus 1</name>
    <dbReference type="NCBI Taxonomy" id="2772344"/>
    <lineage>
        <taxon>Viruses</taxon>
        <taxon>Riboviria</taxon>
        <taxon>Orthornavirae</taxon>
        <taxon>Negarnaviricota</taxon>
        <taxon>Haploviricotina</taxon>
        <taxon>Monjiviricetes</taxon>
        <taxon>Mononegavirales</taxon>
        <taxon>Rhabdoviridae</taxon>
        <taxon>Alpharhabdovirinae</taxon>
        <taxon>Replylivirus</taxon>
        <taxon>Replylivirus allogus</taxon>
    </lineage>
</organism>
<evidence type="ECO:0000313" key="14">
    <source>
        <dbReference type="EMBL" id="FAA01388.1"/>
    </source>
</evidence>
<dbReference type="GO" id="GO:0003723">
    <property type="term" value="F:RNA binding"/>
    <property type="evidence" value="ECO:0007669"/>
    <property type="project" value="UniProtKB-KW"/>
</dbReference>
<comment type="subcellular location">
    <subcellularLocation>
        <location evidence="1">Host cytoplasm</location>
    </subcellularLocation>
    <subcellularLocation>
        <location evidence="2">Virion</location>
    </subcellularLocation>
</comment>
<dbReference type="Pfam" id="PF00945">
    <property type="entry name" value="Rhabdo_ncap"/>
    <property type="match status" value="1"/>
</dbReference>
<sequence length="446" mass="50612">MEDARVFYKTQGSSRSLIPEIVLDKYDYKYPAILDQKRPSVILRQCAEPKVAYRSLLSNFKSTVLDQADVCAYLAGMMEMFQGVCPEDWISYNILIAKKGDIISPRNLVNIELDERAGSWQIPDGSAKIKEPTESEHATLIGLLLCLYRLSKINQSTTGNYKTSVATRMEHVFQTEPFTKIIEDHELVSLSAHCSNWSSISNFRFLVGTYDMFFSRIEHKYSALRVGTVVTAYEDCVGLVSFSTFIKQVNLTPKEALQYFFHRNFLPEFERMFHPGQETSVPHSYFVHFRALGLSGKSPYSSNAVGHIFNLIHFIGCYMGQSRSLNATMITNCSPHEMAVLGGFLGEAFYGSGSFERQFFESEEEMAAMEESRIRKINAQLDDSGTVDSDTDDESSQGMRSPDSVFQRIKDCNCTLTVNHVKRYKTVSQNHAVRPNSFGEYLQKTF</sequence>
<evidence type="ECO:0000256" key="11">
    <source>
        <dbReference type="ARBA" id="ARBA00033344"/>
    </source>
</evidence>
<dbReference type="Proteomes" id="UP000831573">
    <property type="component" value="Segment"/>
</dbReference>
<dbReference type="InterPro" id="IPR000448">
    <property type="entry name" value="Rhabdo_ncapsid"/>
</dbReference>
<evidence type="ECO:0000256" key="10">
    <source>
        <dbReference type="ARBA" id="ARBA00023274"/>
    </source>
</evidence>
<evidence type="ECO:0000256" key="1">
    <source>
        <dbReference type="ARBA" id="ARBA00004192"/>
    </source>
</evidence>
<keyword evidence="5" id="KW-0167">Capsid protein</keyword>
<gene>
    <name evidence="14" type="primary">N</name>
</gene>
<dbReference type="InterPro" id="IPR023331">
    <property type="entry name" value="Rhabdovirus_ncapsid_C"/>
</dbReference>
<reference evidence="14" key="1">
    <citation type="journal article" date="2021" name="Virus">
        <title>Identification of a reptile lyssavirus in Anolis allogus provided novel insights into lyssavirus evolution.</title>
        <authorList>
            <person name="Horie M."/>
            <person name="Akashi H."/>
            <person name="Kawata M."/>
            <person name="Tomonaga K."/>
        </authorList>
    </citation>
    <scope>NUCLEOTIDE SEQUENCE</scope>
    <source>
        <strain evidence="14">A.allogus/Cuba/2011</strain>
    </source>
</reference>
<keyword evidence="9" id="KW-1035">Host cytoplasm</keyword>
<evidence type="ECO:0000256" key="9">
    <source>
        <dbReference type="ARBA" id="ARBA00023200"/>
    </source>
</evidence>
<evidence type="ECO:0000256" key="3">
    <source>
        <dbReference type="ARBA" id="ARBA00014389"/>
    </source>
</evidence>
<dbReference type="Gene3D" id="1.10.3570.10">
    <property type="entry name" value="Rhabdovirus nucleocapsid protein like domain"/>
    <property type="match status" value="1"/>
</dbReference>
<evidence type="ECO:0000256" key="2">
    <source>
        <dbReference type="ARBA" id="ARBA00004328"/>
    </source>
</evidence>
<evidence type="ECO:0000256" key="12">
    <source>
        <dbReference type="SAM" id="MobiDB-lite"/>
    </source>
</evidence>
<evidence type="ECO:0000256" key="6">
    <source>
        <dbReference type="ARBA" id="ARBA00022844"/>
    </source>
</evidence>
<dbReference type="SUPFAM" id="SSF140809">
    <property type="entry name" value="Rhabdovirus nucleoprotein-like"/>
    <property type="match status" value="1"/>
</dbReference>
<keyword evidence="10" id="KW-0687">Ribonucleoprotein</keyword>
<dbReference type="RefSeq" id="YP_010798901.1">
    <property type="nucleotide sequence ID" value="NC_076534.1"/>
</dbReference>
<evidence type="ECO:0000256" key="7">
    <source>
        <dbReference type="ARBA" id="ARBA00022884"/>
    </source>
</evidence>
<feature type="region of interest" description="Disordered" evidence="12">
    <location>
        <begin position="379"/>
        <end position="402"/>
    </location>
</feature>
<evidence type="ECO:0000256" key="4">
    <source>
        <dbReference type="ARBA" id="ARBA00022497"/>
    </source>
</evidence>
<evidence type="ECO:0000259" key="13">
    <source>
        <dbReference type="Pfam" id="PF00945"/>
    </source>
</evidence>
<evidence type="ECO:0000256" key="5">
    <source>
        <dbReference type="ARBA" id="ARBA00022561"/>
    </source>
</evidence>
<dbReference type="GO" id="GO:0019013">
    <property type="term" value="C:viral nucleocapsid"/>
    <property type="evidence" value="ECO:0007669"/>
    <property type="project" value="UniProtKB-KW"/>
</dbReference>
<keyword evidence="6" id="KW-0946">Virion</keyword>
<dbReference type="GeneID" id="80537181"/>
<proteinExistence type="predicted"/>
<dbReference type="EMBL" id="BR001666">
    <property type="protein sequence ID" value="FAA01388.1"/>
    <property type="molecule type" value="Viral_cRNA"/>
</dbReference>
<dbReference type="GO" id="GO:1990904">
    <property type="term" value="C:ribonucleoprotein complex"/>
    <property type="evidence" value="ECO:0007669"/>
    <property type="project" value="UniProtKB-KW"/>
</dbReference>
<keyword evidence="15" id="KW-1185">Reference proteome</keyword>
<feature type="domain" description="Rhabdovirus nucleocapsid" evidence="13">
    <location>
        <begin position="19"/>
        <end position="429"/>
    </location>
</feature>
<dbReference type="InterPro" id="IPR023330">
    <property type="entry name" value="Rhabdovirus_ncapsid_N"/>
</dbReference>
<keyword evidence="8" id="KW-0543">Viral nucleoprotein</keyword>